<evidence type="ECO:0008006" key="2">
    <source>
        <dbReference type="Google" id="ProtNLM"/>
    </source>
</evidence>
<accession>A0AAU8LVM0</accession>
<protein>
    <recommendedName>
        <fullName evidence="2">Alpha/beta hydrolase</fullName>
    </recommendedName>
</protein>
<dbReference type="AlphaFoldDB" id="A0AAU8LVM0"/>
<dbReference type="KEGG" id="eaj:Q3M24_22135"/>
<reference evidence="1" key="1">
    <citation type="journal article" date="2024" name="Syst. Appl. Microbiol.">
        <title>First single-strain enrichments of Electrothrix cable bacteria, description of E. aestuarii sp. nov. and E. rattekaaiensis sp. nov., and proposal of a cable bacteria taxonomy following the rules of the SeqCode.</title>
        <authorList>
            <person name="Plum-Jensen L.E."/>
            <person name="Schramm A."/>
            <person name="Marshall I.P.G."/>
        </authorList>
    </citation>
    <scope>NUCLEOTIDE SEQUENCE</scope>
    <source>
        <strain evidence="1">Rat1</strain>
    </source>
</reference>
<evidence type="ECO:0000313" key="1">
    <source>
        <dbReference type="EMBL" id="XCN72943.1"/>
    </source>
</evidence>
<sequence length="71" mass="7852">MEIVKLTTTVNETGRLHIDIPTRLSPGKVQAVLVLHPVAASDQHYDFSDLAGQLSWKGDAVAVQRGLRDEW</sequence>
<name>A0AAU8LVM0_9BACT</name>
<reference evidence="1" key="2">
    <citation type="submission" date="2024-06" db="EMBL/GenBank/DDBJ databases">
        <authorList>
            <person name="Plum-Jensen L.E."/>
            <person name="Schramm A."/>
            <person name="Marshall I.P.G."/>
        </authorList>
    </citation>
    <scope>NUCLEOTIDE SEQUENCE</scope>
    <source>
        <strain evidence="1">Rat1</strain>
    </source>
</reference>
<dbReference type="EMBL" id="CP159373">
    <property type="protein sequence ID" value="XCN72943.1"/>
    <property type="molecule type" value="Genomic_DNA"/>
</dbReference>
<proteinExistence type="predicted"/>
<organism evidence="1">
    <name type="scientific">Candidatus Electrothrix aestuarii</name>
    <dbReference type="NCBI Taxonomy" id="3062594"/>
    <lineage>
        <taxon>Bacteria</taxon>
        <taxon>Pseudomonadati</taxon>
        <taxon>Thermodesulfobacteriota</taxon>
        <taxon>Desulfobulbia</taxon>
        <taxon>Desulfobulbales</taxon>
        <taxon>Desulfobulbaceae</taxon>
        <taxon>Candidatus Electrothrix</taxon>
    </lineage>
</organism>
<gene>
    <name evidence="1" type="ORF">Q3M24_22135</name>
</gene>